<proteinExistence type="predicted"/>
<evidence type="ECO:0000313" key="2">
    <source>
        <dbReference type="Proteomes" id="UP001556040"/>
    </source>
</evidence>
<organism evidence="1 2">
    <name type="scientific">Jeotgalibacillus marinus</name>
    <dbReference type="NCBI Taxonomy" id="86667"/>
    <lineage>
        <taxon>Bacteria</taxon>
        <taxon>Bacillati</taxon>
        <taxon>Bacillota</taxon>
        <taxon>Bacilli</taxon>
        <taxon>Bacillales</taxon>
        <taxon>Caryophanaceae</taxon>
        <taxon>Jeotgalibacillus</taxon>
    </lineage>
</organism>
<evidence type="ECO:0000313" key="1">
    <source>
        <dbReference type="EMBL" id="MEW9503017.1"/>
    </source>
</evidence>
<dbReference type="EMBL" id="JBFMIA010000020">
    <property type="protein sequence ID" value="MEW9503017.1"/>
    <property type="molecule type" value="Genomic_DNA"/>
</dbReference>
<gene>
    <name evidence="1" type="ORF">AB1471_14590</name>
</gene>
<dbReference type="Pfam" id="PF07485">
    <property type="entry name" value="DUF1529"/>
    <property type="match status" value="1"/>
</dbReference>
<protein>
    <submittedName>
        <fullName evidence="1">DUF1259 domain-containing protein</fullName>
    </submittedName>
</protein>
<accession>A0ABV3Q6P4</accession>
<dbReference type="InterPro" id="IPR011094">
    <property type="entry name" value="Uncharacterised_LppY/LpqO"/>
</dbReference>
<dbReference type="RefSeq" id="WP_367780505.1">
    <property type="nucleotide sequence ID" value="NZ_JBFMIA010000020.1"/>
</dbReference>
<reference evidence="1 2" key="1">
    <citation type="journal article" date="1979" name="Int. J. Syst. Evol. Microbiol.">
        <title>Bacillus globisporus subsp. marinus subsp. nov.</title>
        <authorList>
            <person name="Liu H."/>
        </authorList>
    </citation>
    <scope>NUCLEOTIDE SEQUENCE [LARGE SCALE GENOMIC DNA]</scope>
    <source>
        <strain evidence="1 2">DSM 1297</strain>
    </source>
</reference>
<comment type="caution">
    <text evidence="1">The sequence shown here is derived from an EMBL/GenBank/DDBJ whole genome shotgun (WGS) entry which is preliminary data.</text>
</comment>
<sequence>MNHDNFDKTCDEFGKIIGGKPEIKNGVCTVELVRNIPTSILGVRSQSRLLYPADFSFESLDSNGDALNLGAIALLQAEVTPFLSALRKNDNILIGTLSNHWLYEEPRILYTHFEALENPLEFAETVSKAFETLQEQNFT</sequence>
<dbReference type="Proteomes" id="UP001556040">
    <property type="component" value="Unassembled WGS sequence"/>
</dbReference>
<name>A0ABV3Q6P4_9BACL</name>
<keyword evidence="2" id="KW-1185">Reference proteome</keyword>